<organism evidence="3 4">
    <name type="scientific">Bacteroides faecium</name>
    <dbReference type="NCBI Taxonomy" id="2715212"/>
    <lineage>
        <taxon>Bacteria</taxon>
        <taxon>Pseudomonadati</taxon>
        <taxon>Bacteroidota</taxon>
        <taxon>Bacteroidia</taxon>
        <taxon>Bacteroidales</taxon>
        <taxon>Bacteroidaceae</taxon>
        <taxon>Bacteroides</taxon>
    </lineage>
</organism>
<dbReference type="RefSeq" id="WP_167967244.1">
    <property type="nucleotide sequence ID" value="NZ_CP050831.1"/>
</dbReference>
<accession>A0A6H0KW77</accession>
<sequence length="287" mass="32778">MKLKFFTLLLALGATVWSLYSCDNNDDESINVPIELQDAFSAKYPNVANVKWESKSGYYVADFYDGYEASAWFTQDGTWQMTETDIPYTALPQAVKTSFEASEYKSWEIDDVDKLEREGFEIVYVIEVENQNQEMDLYYSQEGVLVKSVVDTDDDRDDQYLPDQNAKLTKEMNDFLNIKYPGFKLVEIDVEDDGKYAGYTEVDITHGSIGKEVLFDKSGEWVLTSWEVRFNTLPEPVKNAINTTYPGQVDDDDADYVEEATGVTYYLIDIENSEIDVKISADGQILD</sequence>
<dbReference type="SUPFAM" id="SSF160574">
    <property type="entry name" value="BT0923-like"/>
    <property type="match status" value="2"/>
</dbReference>
<reference evidence="3 4" key="1">
    <citation type="submission" date="2020-03" db="EMBL/GenBank/DDBJ databases">
        <title>Genomic analysis of Bacteroides faecium CBA7301.</title>
        <authorList>
            <person name="Kim J."/>
            <person name="Roh S.W."/>
        </authorList>
    </citation>
    <scope>NUCLEOTIDE SEQUENCE [LARGE SCALE GENOMIC DNA]</scope>
    <source>
        <strain evidence="3 4">CBA7301</strain>
    </source>
</reference>
<feature type="domain" description="Putative beta-lactamase-inhibitor-like PepSY-like" evidence="2">
    <location>
        <begin position="58"/>
        <end position="146"/>
    </location>
</feature>
<dbReference type="EMBL" id="CP050831">
    <property type="protein sequence ID" value="QIU97555.1"/>
    <property type="molecule type" value="Genomic_DNA"/>
</dbReference>
<feature type="signal peptide" evidence="1">
    <location>
        <begin position="1"/>
        <end position="21"/>
    </location>
</feature>
<proteinExistence type="predicted"/>
<dbReference type="KEGG" id="bfc:BacF7301_18005"/>
<evidence type="ECO:0000256" key="1">
    <source>
        <dbReference type="SAM" id="SignalP"/>
    </source>
</evidence>
<evidence type="ECO:0000313" key="4">
    <source>
        <dbReference type="Proteomes" id="UP000501780"/>
    </source>
</evidence>
<evidence type="ECO:0000259" key="2">
    <source>
        <dbReference type="Pfam" id="PF11396"/>
    </source>
</evidence>
<protein>
    <recommendedName>
        <fullName evidence="2">Putative beta-lactamase-inhibitor-like PepSY-like domain-containing protein</fullName>
    </recommendedName>
</protein>
<dbReference type="Proteomes" id="UP000501780">
    <property type="component" value="Chromosome"/>
</dbReference>
<keyword evidence="1" id="KW-0732">Signal</keyword>
<dbReference type="Gene3D" id="3.10.450.360">
    <property type="match status" value="2"/>
</dbReference>
<feature type="domain" description="Putative beta-lactamase-inhibitor-like PepSY-like" evidence="2">
    <location>
        <begin position="200"/>
        <end position="286"/>
    </location>
</feature>
<dbReference type="AlphaFoldDB" id="A0A6H0KW77"/>
<name>A0A6H0KW77_9BACE</name>
<dbReference type="PROSITE" id="PS51257">
    <property type="entry name" value="PROKAR_LIPOPROTEIN"/>
    <property type="match status" value="1"/>
</dbReference>
<feature type="chain" id="PRO_5026111722" description="Putative beta-lactamase-inhibitor-like PepSY-like domain-containing protein" evidence="1">
    <location>
        <begin position="22"/>
        <end position="287"/>
    </location>
</feature>
<dbReference type="InterPro" id="IPR021533">
    <property type="entry name" value="PepSY-like"/>
</dbReference>
<evidence type="ECO:0000313" key="3">
    <source>
        <dbReference type="EMBL" id="QIU97555.1"/>
    </source>
</evidence>
<dbReference type="Pfam" id="PF11396">
    <property type="entry name" value="PepSY_like"/>
    <property type="match status" value="2"/>
</dbReference>
<gene>
    <name evidence="3" type="ORF">BacF7301_18005</name>
</gene>
<keyword evidence="4" id="KW-1185">Reference proteome</keyword>